<proteinExistence type="predicted"/>
<dbReference type="EMBL" id="NKYE01000013">
    <property type="protein sequence ID" value="OZM71484.1"/>
    <property type="molecule type" value="Genomic_DNA"/>
</dbReference>
<keyword evidence="2" id="KW-1185">Reference proteome</keyword>
<dbReference type="Proteomes" id="UP000242444">
    <property type="component" value="Unassembled WGS sequence"/>
</dbReference>
<dbReference type="RefSeq" id="WP_094864432.1">
    <property type="nucleotide sequence ID" value="NZ_NKYE01000013.1"/>
</dbReference>
<evidence type="ECO:0000313" key="1">
    <source>
        <dbReference type="EMBL" id="OZM71484.1"/>
    </source>
</evidence>
<name>A0A263CZ84_9PSEU</name>
<dbReference type="InParanoid" id="A0A263CZ84"/>
<comment type="caution">
    <text evidence="1">The sequence shown here is derived from an EMBL/GenBank/DDBJ whole genome shotgun (WGS) entry which is preliminary data.</text>
</comment>
<protein>
    <submittedName>
        <fullName evidence="1">Uncharacterized protein</fullName>
    </submittedName>
</protein>
<dbReference type="OrthoDB" id="3632273at2"/>
<organism evidence="1 2">
    <name type="scientific">Amycolatopsis antarctica</name>
    <dbReference type="NCBI Taxonomy" id="1854586"/>
    <lineage>
        <taxon>Bacteria</taxon>
        <taxon>Bacillati</taxon>
        <taxon>Actinomycetota</taxon>
        <taxon>Actinomycetes</taxon>
        <taxon>Pseudonocardiales</taxon>
        <taxon>Pseudonocardiaceae</taxon>
        <taxon>Amycolatopsis</taxon>
    </lineage>
</organism>
<gene>
    <name evidence="1" type="ORF">CFN78_20300</name>
</gene>
<reference evidence="1 2" key="1">
    <citation type="submission" date="2017-07" db="EMBL/GenBank/DDBJ databases">
        <title>Amycolatopsis antarcticus sp. nov., isolated from the surface of an Antarcticus brown macroalga.</title>
        <authorList>
            <person name="Wang J."/>
            <person name="Leiva S."/>
            <person name="Huang J."/>
            <person name="Huang Y."/>
        </authorList>
    </citation>
    <scope>NUCLEOTIDE SEQUENCE [LARGE SCALE GENOMIC DNA]</scope>
    <source>
        <strain evidence="1 2">AU-G6</strain>
    </source>
</reference>
<sequence length="103" mass="12161">MNINPRSRELCLHELDKYVRFDRPRIFAIYGVYQEDHENLDIICGWGMEWEAEYGGALFYDPSSRATWHSDSADNLVQRYRRIADVRLVRFDTDTDTDTDAVP</sequence>
<evidence type="ECO:0000313" key="2">
    <source>
        <dbReference type="Proteomes" id="UP000242444"/>
    </source>
</evidence>
<dbReference type="AlphaFoldDB" id="A0A263CZ84"/>
<accession>A0A263CZ84</accession>